<accession>A0ACC5WAV5</accession>
<comment type="caution">
    <text evidence="1">The sequence shown here is derived from an EMBL/GenBank/DDBJ whole genome shotgun (WGS) entry which is preliminary data.</text>
</comment>
<sequence>MRSPLMILHSKDDHMTPFRMAEELYSIAKSVLKSEEKVRLVAFDGSHGYLHNGLYRDPGLPNFIREFVQSLAK</sequence>
<proteinExistence type="predicted"/>
<dbReference type="Proteomes" id="UP000829447">
    <property type="component" value="Linkage Group LG3"/>
</dbReference>
<gene>
    <name evidence="1" type="ORF">PGIGA_G00186010</name>
</gene>
<evidence type="ECO:0000313" key="2">
    <source>
        <dbReference type="Proteomes" id="UP000829447"/>
    </source>
</evidence>
<organism evidence="1 2">
    <name type="scientific">Pangasianodon gigas</name>
    <name type="common">Mekong giant catfish</name>
    <name type="synonym">Pangasius gigas</name>
    <dbReference type="NCBI Taxonomy" id="30993"/>
    <lineage>
        <taxon>Eukaryota</taxon>
        <taxon>Metazoa</taxon>
        <taxon>Chordata</taxon>
        <taxon>Craniata</taxon>
        <taxon>Vertebrata</taxon>
        <taxon>Euteleostomi</taxon>
        <taxon>Actinopterygii</taxon>
        <taxon>Neopterygii</taxon>
        <taxon>Teleostei</taxon>
        <taxon>Ostariophysi</taxon>
        <taxon>Siluriformes</taxon>
        <taxon>Pangasiidae</taxon>
        <taxon>Pangasianodon</taxon>
    </lineage>
</organism>
<evidence type="ECO:0000313" key="1">
    <source>
        <dbReference type="EMBL" id="MCI4376224.1"/>
    </source>
</evidence>
<keyword evidence="2" id="KW-1185">Reference proteome</keyword>
<dbReference type="EMBL" id="CM040456">
    <property type="protein sequence ID" value="MCI4376224.1"/>
    <property type="molecule type" value="Genomic_DNA"/>
</dbReference>
<protein>
    <submittedName>
        <fullName evidence="1">Uncharacterized protein</fullName>
    </submittedName>
</protein>
<reference evidence="1 2" key="1">
    <citation type="journal article" date="2022" name="bioRxiv">
        <title>An ancient truncated duplication of the anti-Mullerian hormone receptor type 2 gene is a potential conserved master sex determinant in the Pangasiidae catfish family.</title>
        <authorList>
            <person name="Wen M."/>
            <person name="Pan Q."/>
            <person name="Jouanno E."/>
            <person name="Montfort J."/>
            <person name="Zahm M."/>
            <person name="Cabau C."/>
            <person name="Klopp C."/>
            <person name="Iampietro C."/>
            <person name="Roques C."/>
            <person name="Bouchez O."/>
            <person name="Castinel A."/>
            <person name="Donnadieu C."/>
            <person name="Parrinello H."/>
            <person name="Poncet C."/>
            <person name="Belmonte E."/>
            <person name="Gautier V."/>
            <person name="Avarre J.-C."/>
            <person name="Dugue R."/>
            <person name="Gustiano R."/>
            <person name="Ha T.T.T."/>
            <person name="Campet M."/>
            <person name="Sriphairoj K."/>
            <person name="Ribolli J."/>
            <person name="de Almeida F.L."/>
            <person name="Desvignes T."/>
            <person name="Postlethwait J.H."/>
            <person name="Bucao C.F."/>
            <person name="Robinson-Rechavi M."/>
            <person name="Bobe J."/>
            <person name="Herpin A."/>
            <person name="Guiguen Y."/>
        </authorList>
    </citation>
    <scope>NUCLEOTIDE SEQUENCE [LARGE SCALE GENOMIC DNA]</scope>
    <source>
        <strain evidence="1">YG-Dec2019</strain>
    </source>
</reference>
<name>A0ACC5WAV5_PANGG</name>